<evidence type="ECO:0000313" key="4">
    <source>
        <dbReference type="Proteomes" id="UP000799302"/>
    </source>
</evidence>
<feature type="region of interest" description="Disordered" evidence="2">
    <location>
        <begin position="83"/>
        <end position="140"/>
    </location>
</feature>
<feature type="compositionally biased region" description="Low complexity" evidence="2">
    <location>
        <begin position="89"/>
        <end position="105"/>
    </location>
</feature>
<proteinExistence type="inferred from homology"/>
<dbReference type="Pfam" id="PF09184">
    <property type="entry name" value="PPP4R2"/>
    <property type="match status" value="1"/>
</dbReference>
<gene>
    <name evidence="3" type="ORF">BT63DRAFT_286376</name>
</gene>
<evidence type="ECO:0000313" key="3">
    <source>
        <dbReference type="EMBL" id="KAF2668824.1"/>
    </source>
</evidence>
<evidence type="ECO:0000256" key="2">
    <source>
        <dbReference type="SAM" id="MobiDB-lite"/>
    </source>
</evidence>
<dbReference type="PANTHER" id="PTHR16487">
    <property type="entry name" value="PPP4R2-RELATED PROTEIN"/>
    <property type="match status" value="1"/>
</dbReference>
<comment type="similarity">
    <text evidence="1">Belongs to the PPP4R2 family.</text>
</comment>
<evidence type="ECO:0000256" key="1">
    <source>
        <dbReference type="ARBA" id="ARBA00009207"/>
    </source>
</evidence>
<dbReference type="EMBL" id="MU004236">
    <property type="protein sequence ID" value="KAF2668824.1"/>
    <property type="molecule type" value="Genomic_DNA"/>
</dbReference>
<dbReference type="AlphaFoldDB" id="A0A6A6UD30"/>
<protein>
    <recommendedName>
        <fullName evidence="5">PPP4R2-domain-containing protein</fullName>
    </recommendedName>
</protein>
<dbReference type="OrthoDB" id="341898at2759"/>
<name>A0A6A6UD30_9PEZI</name>
<dbReference type="PANTHER" id="PTHR16487:SF0">
    <property type="entry name" value="PROTEIN PHOSPHATASE 4 REGULATORY SUBUNIT 2-RELATED"/>
    <property type="match status" value="1"/>
</dbReference>
<feature type="compositionally biased region" description="Basic and acidic residues" evidence="2">
    <location>
        <begin position="401"/>
        <end position="415"/>
    </location>
</feature>
<sequence length="415" mass="44307">MEAVASCGSFTARAMFLSTRRQPFSSLRNIPQIFKAAPYFARAMQSVEEILEQAAGGGSIQSDDWSRVRDFILNRIETLVSDEFPSPPSSLTSPPQPPAQAISSSETDLNSSPTITRSSRVTPTQELESTDKENAPPQVTSNATLDFFGQAQSKPSPLDIAKGLQADIRDSLSRGFPTYPPHTIQRLSELILWPKREYRYLPAYLQALNRVVSVTSNTSIFPLPHHTAPQSATAGLLVNGNIDSALGSDESLGGALLTPIPWLTANSPSTDADRDLQDTAQRLHDQHAIDTPSSSDTVMSNGEITPESSTDEPGSPSSVEAALRAEGAVTQDGHAPPTTTAAAEESEEIPHARGPEEIGVEDMGPQSGAPGGVEGILREHQAHEPTQGQTAEQESDTGMDVDTKAEETAKEADTS</sequence>
<accession>A0A6A6UD30</accession>
<dbReference type="GO" id="GO:0030289">
    <property type="term" value="C:protein phosphatase 4 complex"/>
    <property type="evidence" value="ECO:0007669"/>
    <property type="project" value="InterPro"/>
</dbReference>
<dbReference type="GO" id="GO:0005634">
    <property type="term" value="C:nucleus"/>
    <property type="evidence" value="ECO:0007669"/>
    <property type="project" value="TreeGrafter"/>
</dbReference>
<evidence type="ECO:0008006" key="5">
    <source>
        <dbReference type="Google" id="ProtNLM"/>
    </source>
</evidence>
<dbReference type="InterPro" id="IPR015267">
    <property type="entry name" value="PPP4R2"/>
</dbReference>
<organism evidence="3 4">
    <name type="scientific">Microthyrium microscopicum</name>
    <dbReference type="NCBI Taxonomy" id="703497"/>
    <lineage>
        <taxon>Eukaryota</taxon>
        <taxon>Fungi</taxon>
        <taxon>Dikarya</taxon>
        <taxon>Ascomycota</taxon>
        <taxon>Pezizomycotina</taxon>
        <taxon>Dothideomycetes</taxon>
        <taxon>Dothideomycetes incertae sedis</taxon>
        <taxon>Microthyriales</taxon>
        <taxon>Microthyriaceae</taxon>
        <taxon>Microthyrium</taxon>
    </lineage>
</organism>
<feature type="compositionally biased region" description="Polar residues" evidence="2">
    <location>
        <begin position="106"/>
        <end position="127"/>
    </location>
</feature>
<dbReference type="GO" id="GO:0019888">
    <property type="term" value="F:protein phosphatase regulator activity"/>
    <property type="evidence" value="ECO:0007669"/>
    <property type="project" value="InterPro"/>
</dbReference>
<feature type="compositionally biased region" description="Polar residues" evidence="2">
    <location>
        <begin position="291"/>
        <end position="318"/>
    </location>
</feature>
<reference evidence="3" key="1">
    <citation type="journal article" date="2020" name="Stud. Mycol.">
        <title>101 Dothideomycetes genomes: a test case for predicting lifestyles and emergence of pathogens.</title>
        <authorList>
            <person name="Haridas S."/>
            <person name="Albert R."/>
            <person name="Binder M."/>
            <person name="Bloem J."/>
            <person name="Labutti K."/>
            <person name="Salamov A."/>
            <person name="Andreopoulos B."/>
            <person name="Baker S."/>
            <person name="Barry K."/>
            <person name="Bills G."/>
            <person name="Bluhm B."/>
            <person name="Cannon C."/>
            <person name="Castanera R."/>
            <person name="Culley D."/>
            <person name="Daum C."/>
            <person name="Ezra D."/>
            <person name="Gonzalez J."/>
            <person name="Henrissat B."/>
            <person name="Kuo A."/>
            <person name="Liang C."/>
            <person name="Lipzen A."/>
            <person name="Lutzoni F."/>
            <person name="Magnuson J."/>
            <person name="Mondo S."/>
            <person name="Nolan M."/>
            <person name="Ohm R."/>
            <person name="Pangilinan J."/>
            <person name="Park H.-J."/>
            <person name="Ramirez L."/>
            <person name="Alfaro M."/>
            <person name="Sun H."/>
            <person name="Tritt A."/>
            <person name="Yoshinaga Y."/>
            <person name="Zwiers L.-H."/>
            <person name="Turgeon B."/>
            <person name="Goodwin S."/>
            <person name="Spatafora J."/>
            <person name="Crous P."/>
            <person name="Grigoriev I."/>
        </authorList>
    </citation>
    <scope>NUCLEOTIDE SEQUENCE</scope>
    <source>
        <strain evidence="3">CBS 115976</strain>
    </source>
</reference>
<keyword evidence="4" id="KW-1185">Reference proteome</keyword>
<dbReference type="Proteomes" id="UP000799302">
    <property type="component" value="Unassembled WGS sequence"/>
</dbReference>
<feature type="region of interest" description="Disordered" evidence="2">
    <location>
        <begin position="287"/>
        <end position="415"/>
    </location>
</feature>
<dbReference type="GO" id="GO:0005737">
    <property type="term" value="C:cytoplasm"/>
    <property type="evidence" value="ECO:0007669"/>
    <property type="project" value="TreeGrafter"/>
</dbReference>